<sequence length="130" mass="15327">MVVVDICDIGEKLDLEKETEPEDNGRHINPHTFGTLEWQKVEEEKILKDSVKRMDRMKNLHTSMDRIWKYNYLETEKVFNDFLPINTNDGKKPECAPPKLDKFPLNQHCEVAKYKQCVAKLTNKTFETNE</sequence>
<evidence type="ECO:0000313" key="1">
    <source>
        <dbReference type="EnsemblMetazoa" id="XP_014252580.1"/>
    </source>
</evidence>
<evidence type="ECO:0000313" key="2">
    <source>
        <dbReference type="Proteomes" id="UP000494040"/>
    </source>
</evidence>
<dbReference type="Proteomes" id="UP000494040">
    <property type="component" value="Unassembled WGS sequence"/>
</dbReference>
<keyword evidence="2" id="KW-1185">Reference proteome</keyword>
<name>A0A8I6RVV6_CIMLE</name>
<dbReference type="RefSeq" id="XP_014252580.1">
    <property type="nucleotide sequence ID" value="XM_014397094.1"/>
</dbReference>
<protein>
    <submittedName>
        <fullName evidence="1">Uncharacterized protein</fullName>
    </submittedName>
</protein>
<dbReference type="KEGG" id="clec:106668401"/>
<dbReference type="AlphaFoldDB" id="A0A8I6RVV6"/>
<organism evidence="1 2">
    <name type="scientific">Cimex lectularius</name>
    <name type="common">Bed bug</name>
    <name type="synonym">Acanthia lectularia</name>
    <dbReference type="NCBI Taxonomy" id="79782"/>
    <lineage>
        <taxon>Eukaryota</taxon>
        <taxon>Metazoa</taxon>
        <taxon>Ecdysozoa</taxon>
        <taxon>Arthropoda</taxon>
        <taxon>Hexapoda</taxon>
        <taxon>Insecta</taxon>
        <taxon>Pterygota</taxon>
        <taxon>Neoptera</taxon>
        <taxon>Paraneoptera</taxon>
        <taxon>Hemiptera</taxon>
        <taxon>Heteroptera</taxon>
        <taxon>Panheteroptera</taxon>
        <taxon>Cimicomorpha</taxon>
        <taxon>Cimicidae</taxon>
        <taxon>Cimex</taxon>
    </lineage>
</organism>
<proteinExistence type="predicted"/>
<reference evidence="1" key="1">
    <citation type="submission" date="2022-01" db="UniProtKB">
        <authorList>
            <consortium name="EnsemblMetazoa"/>
        </authorList>
    </citation>
    <scope>IDENTIFICATION</scope>
</reference>
<dbReference type="GeneID" id="106668401"/>
<dbReference type="EnsemblMetazoa" id="XM_014397094.1">
    <property type="protein sequence ID" value="XP_014252580.1"/>
    <property type="gene ID" value="LOC106668401"/>
</dbReference>
<accession>A0A8I6RVV6</accession>